<reference evidence="1" key="1">
    <citation type="submission" date="2023-06" db="EMBL/GenBank/DDBJ databases">
        <title>Genome-scale phylogeny and comparative genomics of the fungal order Sordariales.</title>
        <authorList>
            <consortium name="Lawrence Berkeley National Laboratory"/>
            <person name="Hensen N."/>
            <person name="Bonometti L."/>
            <person name="Westerberg I."/>
            <person name="Brannstrom I.O."/>
            <person name="Guillou S."/>
            <person name="Cros-Aarteil S."/>
            <person name="Calhoun S."/>
            <person name="Haridas S."/>
            <person name="Kuo A."/>
            <person name="Mondo S."/>
            <person name="Pangilinan J."/>
            <person name="Riley R."/>
            <person name="Labutti K."/>
            <person name="Andreopoulos B."/>
            <person name="Lipzen A."/>
            <person name="Chen C."/>
            <person name="Yanf M."/>
            <person name="Daum C."/>
            <person name="Ng V."/>
            <person name="Clum A."/>
            <person name="Steindorff A."/>
            <person name="Ohm R."/>
            <person name="Martin F."/>
            <person name="Silar P."/>
            <person name="Natvig D."/>
            <person name="Lalanne C."/>
            <person name="Gautier V."/>
            <person name="Ament-Velasquez S.L."/>
            <person name="Kruys A."/>
            <person name="Hutchinson M.I."/>
            <person name="Powell A.J."/>
            <person name="Barry K."/>
            <person name="Miller A.N."/>
            <person name="Grigoriev I.V."/>
            <person name="Debuchy R."/>
            <person name="Gladieux P."/>
            <person name="Thoren M.H."/>
            <person name="Johannesson H."/>
        </authorList>
    </citation>
    <scope>NUCLEOTIDE SEQUENCE</scope>
    <source>
        <strain evidence="1">SMH4607-1</strain>
    </source>
</reference>
<evidence type="ECO:0000313" key="1">
    <source>
        <dbReference type="EMBL" id="KAK0731830.1"/>
    </source>
</evidence>
<proteinExistence type="predicted"/>
<protein>
    <submittedName>
        <fullName evidence="1">Uncharacterized protein</fullName>
    </submittedName>
</protein>
<dbReference type="AlphaFoldDB" id="A0AA40BCP2"/>
<sequence>MAYCVWSKTIACISSSSRLVDDAIWEISERRRTVDPPSKEAARGPAIHRPPPVVEIETPQWLGNNTSGRLAQDKNPGPKRLRRAWASHEEKKLMRPLSATWETCVLPKNPWRSLQASISGIAAKAGIHKIEGEEIRDRERQGETRSIRVSGFEMAFWNPFRTTRRFVLSSVFA</sequence>
<organism evidence="1 2">
    <name type="scientific">Lasiosphaeris hirsuta</name>
    <dbReference type="NCBI Taxonomy" id="260670"/>
    <lineage>
        <taxon>Eukaryota</taxon>
        <taxon>Fungi</taxon>
        <taxon>Dikarya</taxon>
        <taxon>Ascomycota</taxon>
        <taxon>Pezizomycotina</taxon>
        <taxon>Sordariomycetes</taxon>
        <taxon>Sordariomycetidae</taxon>
        <taxon>Sordariales</taxon>
        <taxon>Lasiosphaeriaceae</taxon>
        <taxon>Lasiosphaeris</taxon>
    </lineage>
</organism>
<gene>
    <name evidence="1" type="ORF">B0H67DRAFT_640173</name>
</gene>
<dbReference type="EMBL" id="JAUKUA010000001">
    <property type="protein sequence ID" value="KAK0731830.1"/>
    <property type="molecule type" value="Genomic_DNA"/>
</dbReference>
<keyword evidence="2" id="KW-1185">Reference proteome</keyword>
<evidence type="ECO:0000313" key="2">
    <source>
        <dbReference type="Proteomes" id="UP001172102"/>
    </source>
</evidence>
<accession>A0AA40BCP2</accession>
<comment type="caution">
    <text evidence="1">The sequence shown here is derived from an EMBL/GenBank/DDBJ whole genome shotgun (WGS) entry which is preliminary data.</text>
</comment>
<name>A0AA40BCP2_9PEZI</name>
<dbReference type="Proteomes" id="UP001172102">
    <property type="component" value="Unassembled WGS sequence"/>
</dbReference>